<reference evidence="3" key="2">
    <citation type="journal article" date="2020" name="Microorganisms">
        <title>Osmotic Adaptation and Compatible Solute Biosynthesis of Phototrophic Bacteria as Revealed from Genome Analyses.</title>
        <authorList>
            <person name="Imhoff J.F."/>
            <person name="Rahn T."/>
            <person name="Kunzel S."/>
            <person name="Keller A."/>
            <person name="Neulinger S.C."/>
        </authorList>
    </citation>
    <scope>NUCLEOTIDE SEQUENCE</scope>
    <source>
        <strain evidence="3">DSM 9154</strain>
    </source>
</reference>
<dbReference type="RefSeq" id="WP_027288701.1">
    <property type="nucleotide sequence ID" value="NZ_NRRE01000026.1"/>
</dbReference>
<sequence>MRFLLAFLATVLTASSATAHTGAMTTGGFTTGFLHPIGGLDHVLAMVTVGLLAFHMGGRATWAVPASFVGMMVVGGVLGAAAITLPLVELAIVLSVVVLGAIVASGRALPSILAIAVVGVFAVFHGHAHGAEMPVAASGITYGLGFVLATALLHGAGLLAGYALARFDSGAKLMRVTGAAASCAGLLLLAGTV</sequence>
<dbReference type="EMBL" id="NRRE01000026">
    <property type="protein sequence ID" value="MBK1698167.1"/>
    <property type="molecule type" value="Genomic_DNA"/>
</dbReference>
<feature type="transmembrane region" description="Helical" evidence="1">
    <location>
        <begin position="35"/>
        <end position="54"/>
    </location>
</feature>
<protein>
    <submittedName>
        <fullName evidence="3">Urease accessory protein</fullName>
    </submittedName>
</protein>
<reference evidence="3" key="1">
    <citation type="submission" date="2017-08" db="EMBL/GenBank/DDBJ databases">
        <authorList>
            <person name="Imhoff J.F."/>
            <person name="Rahn T."/>
            <person name="Kuenzel S."/>
            <person name="Neulinger S.C."/>
        </authorList>
    </citation>
    <scope>NUCLEOTIDE SEQUENCE</scope>
    <source>
        <strain evidence="3">DSM 9154</strain>
    </source>
</reference>
<feature type="transmembrane region" description="Helical" evidence="1">
    <location>
        <begin position="140"/>
        <end position="165"/>
    </location>
</feature>
<organism evidence="3 4">
    <name type="scientific">Rhodovibrio salinarum</name>
    <dbReference type="NCBI Taxonomy" id="1087"/>
    <lineage>
        <taxon>Bacteria</taxon>
        <taxon>Pseudomonadati</taxon>
        <taxon>Pseudomonadota</taxon>
        <taxon>Alphaproteobacteria</taxon>
        <taxon>Rhodospirillales</taxon>
        <taxon>Rhodovibrionaceae</taxon>
        <taxon>Rhodovibrio</taxon>
    </lineage>
</organism>
<name>A0A934QJQ8_9PROT</name>
<evidence type="ECO:0000313" key="3">
    <source>
        <dbReference type="EMBL" id="MBK1698167.1"/>
    </source>
</evidence>
<comment type="caution">
    <text evidence="3">The sequence shown here is derived from an EMBL/GenBank/DDBJ whole genome shotgun (WGS) entry which is preliminary data.</text>
</comment>
<keyword evidence="2" id="KW-0732">Signal</keyword>
<keyword evidence="4" id="KW-1185">Reference proteome</keyword>
<evidence type="ECO:0000256" key="2">
    <source>
        <dbReference type="SAM" id="SignalP"/>
    </source>
</evidence>
<gene>
    <name evidence="3" type="ORF">CKO21_13045</name>
</gene>
<keyword evidence="1" id="KW-0812">Transmembrane</keyword>
<dbReference type="AlphaFoldDB" id="A0A934QJQ8"/>
<keyword evidence="1" id="KW-0472">Membrane</keyword>
<proteinExistence type="predicted"/>
<feature type="transmembrane region" description="Helical" evidence="1">
    <location>
        <begin position="87"/>
        <end position="104"/>
    </location>
</feature>
<dbReference type="InterPro" id="IPR007038">
    <property type="entry name" value="HupE_UreJ"/>
</dbReference>
<feature type="signal peptide" evidence="2">
    <location>
        <begin position="1"/>
        <end position="19"/>
    </location>
</feature>
<feature type="transmembrane region" description="Helical" evidence="1">
    <location>
        <begin position="111"/>
        <end position="128"/>
    </location>
</feature>
<dbReference type="PIRSF" id="PIRSF016919">
    <property type="entry name" value="HupE_UreJ"/>
    <property type="match status" value="1"/>
</dbReference>
<keyword evidence="1" id="KW-1133">Transmembrane helix</keyword>
<feature type="chain" id="PRO_5037313173" evidence="2">
    <location>
        <begin position="20"/>
        <end position="193"/>
    </location>
</feature>
<dbReference type="Proteomes" id="UP000778970">
    <property type="component" value="Unassembled WGS sequence"/>
</dbReference>
<evidence type="ECO:0000313" key="4">
    <source>
        <dbReference type="Proteomes" id="UP000778970"/>
    </source>
</evidence>
<accession>A0A934QJQ8</accession>
<feature type="transmembrane region" description="Helical" evidence="1">
    <location>
        <begin position="61"/>
        <end position="81"/>
    </location>
</feature>
<evidence type="ECO:0000256" key="1">
    <source>
        <dbReference type="SAM" id="Phobius"/>
    </source>
</evidence>
<dbReference type="Pfam" id="PF04955">
    <property type="entry name" value="HupE_UreJ"/>
    <property type="match status" value="1"/>
</dbReference>